<organism evidence="1 2">
    <name type="scientific">Sinanodonta woodiana</name>
    <name type="common">Chinese pond mussel</name>
    <name type="synonym">Anodonta woodiana</name>
    <dbReference type="NCBI Taxonomy" id="1069815"/>
    <lineage>
        <taxon>Eukaryota</taxon>
        <taxon>Metazoa</taxon>
        <taxon>Spiralia</taxon>
        <taxon>Lophotrochozoa</taxon>
        <taxon>Mollusca</taxon>
        <taxon>Bivalvia</taxon>
        <taxon>Autobranchia</taxon>
        <taxon>Heteroconchia</taxon>
        <taxon>Palaeoheterodonta</taxon>
        <taxon>Unionida</taxon>
        <taxon>Unionoidea</taxon>
        <taxon>Unionidae</taxon>
        <taxon>Unioninae</taxon>
        <taxon>Sinanodonta</taxon>
    </lineage>
</organism>
<dbReference type="AlphaFoldDB" id="A0ABD3UCC7"/>
<dbReference type="Proteomes" id="UP001634394">
    <property type="component" value="Unassembled WGS sequence"/>
</dbReference>
<comment type="caution">
    <text evidence="1">The sequence shown here is derived from an EMBL/GenBank/DDBJ whole genome shotgun (WGS) entry which is preliminary data.</text>
</comment>
<accession>A0ABD3UCC7</accession>
<dbReference type="EMBL" id="JBJQND010000016">
    <property type="protein sequence ID" value="KAL3846615.1"/>
    <property type="molecule type" value="Genomic_DNA"/>
</dbReference>
<name>A0ABD3UCC7_SINWO</name>
<protein>
    <submittedName>
        <fullName evidence="1">Uncharacterized protein</fullName>
    </submittedName>
</protein>
<sequence>MEKLSTDEIAVELLLSDVTNNDENLQEIDFQIIQQKHFLQCNRFKKVTSEDVDIFLEEQTNINTKKKLKGT</sequence>
<evidence type="ECO:0000313" key="2">
    <source>
        <dbReference type="Proteomes" id="UP001634394"/>
    </source>
</evidence>
<keyword evidence="2" id="KW-1185">Reference proteome</keyword>
<proteinExistence type="predicted"/>
<evidence type="ECO:0000313" key="1">
    <source>
        <dbReference type="EMBL" id="KAL3846615.1"/>
    </source>
</evidence>
<gene>
    <name evidence="1" type="ORF">ACJMK2_017590</name>
</gene>
<reference evidence="1 2" key="1">
    <citation type="submission" date="2024-11" db="EMBL/GenBank/DDBJ databases">
        <title>Chromosome-level genome assembly of the freshwater bivalve Anodonta woodiana.</title>
        <authorList>
            <person name="Chen X."/>
        </authorList>
    </citation>
    <scope>NUCLEOTIDE SEQUENCE [LARGE SCALE GENOMIC DNA]</scope>
    <source>
        <strain evidence="1">MN2024</strain>
        <tissue evidence="1">Gills</tissue>
    </source>
</reference>